<evidence type="ECO:0000313" key="4">
    <source>
        <dbReference type="Proteomes" id="UP000283269"/>
    </source>
</evidence>
<dbReference type="AlphaFoldDB" id="A0A409XEP5"/>
<keyword evidence="4" id="KW-1185">Reference proteome</keyword>
<feature type="compositionally biased region" description="Polar residues" evidence="2">
    <location>
        <begin position="147"/>
        <end position="163"/>
    </location>
</feature>
<comment type="caution">
    <text evidence="3">The sequence shown here is derived from an EMBL/GenBank/DDBJ whole genome shotgun (WGS) entry which is preliminary data.</text>
</comment>
<reference evidence="3 4" key="1">
    <citation type="journal article" date="2018" name="Evol. Lett.">
        <title>Horizontal gene cluster transfer increased hallucinogenic mushroom diversity.</title>
        <authorList>
            <person name="Reynolds H.T."/>
            <person name="Vijayakumar V."/>
            <person name="Gluck-Thaler E."/>
            <person name="Korotkin H.B."/>
            <person name="Matheny P.B."/>
            <person name="Slot J.C."/>
        </authorList>
    </citation>
    <scope>NUCLEOTIDE SEQUENCE [LARGE SCALE GENOMIC DNA]</scope>
    <source>
        <strain evidence="3 4">2631</strain>
    </source>
</reference>
<protein>
    <submittedName>
        <fullName evidence="3">Uncharacterized protein</fullName>
    </submittedName>
</protein>
<feature type="compositionally biased region" description="Low complexity" evidence="2">
    <location>
        <begin position="574"/>
        <end position="591"/>
    </location>
</feature>
<organism evidence="3 4">
    <name type="scientific">Psilocybe cyanescens</name>
    <dbReference type="NCBI Taxonomy" id="93625"/>
    <lineage>
        <taxon>Eukaryota</taxon>
        <taxon>Fungi</taxon>
        <taxon>Dikarya</taxon>
        <taxon>Basidiomycota</taxon>
        <taxon>Agaricomycotina</taxon>
        <taxon>Agaricomycetes</taxon>
        <taxon>Agaricomycetidae</taxon>
        <taxon>Agaricales</taxon>
        <taxon>Agaricineae</taxon>
        <taxon>Strophariaceae</taxon>
        <taxon>Psilocybe</taxon>
    </lineage>
</organism>
<evidence type="ECO:0000256" key="2">
    <source>
        <dbReference type="SAM" id="MobiDB-lite"/>
    </source>
</evidence>
<feature type="compositionally biased region" description="Polar residues" evidence="2">
    <location>
        <begin position="450"/>
        <end position="475"/>
    </location>
</feature>
<keyword evidence="1" id="KW-0175">Coiled coil</keyword>
<dbReference type="EMBL" id="NHYD01001917">
    <property type="protein sequence ID" value="PPQ89258.1"/>
    <property type="molecule type" value="Genomic_DNA"/>
</dbReference>
<sequence length="640" mass="68670">MSPDGSIEPSHTSNWHSIRPWAPSLSLAVREITSVSATFILSSTLSGELDSSLASIGFEAAEDDSGNVQDGASVTMSIPRKSSSVIADALAKGLSVNVNGSAWPRAFIRIDDQVDEAVIIIYALMPGRQYDIELALASAGQPGTIRRQVTTQDDSEPDTTGNTTDPESPNPDNSSSSDPHSTPSTSPSRTVPGTPPAAPQITLEDRLNQLQHTLSNVNSEQESLVASLKSARRDAQKADSALRSEIETLKRTSEKNAATEFRGKQKVLALQESVKRAHNATKEMEETVEEMENGFPELTAVRDKKEAEYAKIKQEADRVRKEREDVEEKERKKLESMKAELAGLTNKLEKLGGKKEKLESTLIPDLEGRLSDVAAEIEAEELELARLEEEENQFMIHQEFHRSFESDQSMDDVRVRPTPIGRPTPAPIQRPQVDVSLPWSPPMALRQAQSLVHPGQTQPHSPRSQSYNGLANPTHSAPALLLGPQRRGSLKSNVVHASAPSISTLATFSSTSFSSLPSSTPTTTSSPTSSSINSSPTRTSPGMSAATSTLSSRAPAFEPSRSIMNGGNHYHGQGHASSNSTATSSGFSPSHGGLPAQRPRGFSIGNNRPSASSSGKNGVLPYTHWGGTHGSGHAGFDTSR</sequence>
<feature type="region of interest" description="Disordered" evidence="2">
    <location>
        <begin position="143"/>
        <end position="199"/>
    </location>
</feature>
<dbReference type="InParanoid" id="A0A409XEP5"/>
<feature type="region of interest" description="Disordered" evidence="2">
    <location>
        <begin position="407"/>
        <end position="432"/>
    </location>
</feature>
<feature type="region of interest" description="Disordered" evidence="2">
    <location>
        <begin position="511"/>
        <end position="640"/>
    </location>
</feature>
<dbReference type="STRING" id="93625.A0A409XEP5"/>
<feature type="compositionally biased region" description="Polar residues" evidence="2">
    <location>
        <begin position="604"/>
        <end position="616"/>
    </location>
</feature>
<evidence type="ECO:0000256" key="1">
    <source>
        <dbReference type="SAM" id="Coils"/>
    </source>
</evidence>
<proteinExistence type="predicted"/>
<evidence type="ECO:0000313" key="3">
    <source>
        <dbReference type="EMBL" id="PPQ89258.1"/>
    </source>
</evidence>
<dbReference type="Proteomes" id="UP000283269">
    <property type="component" value="Unassembled WGS sequence"/>
</dbReference>
<name>A0A409XEP5_PSICY</name>
<gene>
    <name evidence="3" type="ORF">CVT25_001342</name>
</gene>
<feature type="compositionally biased region" description="Low complexity" evidence="2">
    <location>
        <begin position="164"/>
        <end position="192"/>
    </location>
</feature>
<feature type="coiled-coil region" evidence="1">
    <location>
        <begin position="270"/>
        <end position="397"/>
    </location>
</feature>
<accession>A0A409XEP5</accession>
<feature type="region of interest" description="Disordered" evidence="2">
    <location>
        <begin position="450"/>
        <end position="481"/>
    </location>
</feature>
<feature type="compositionally biased region" description="Low complexity" evidence="2">
    <location>
        <begin position="511"/>
        <end position="541"/>
    </location>
</feature>
<dbReference type="OrthoDB" id="2596255at2759"/>